<organism evidence="3 4">
    <name type="scientific">Microbaculum marinisediminis</name>
    <dbReference type="NCBI Taxonomy" id="2931392"/>
    <lineage>
        <taxon>Bacteria</taxon>
        <taxon>Pseudomonadati</taxon>
        <taxon>Pseudomonadota</taxon>
        <taxon>Alphaproteobacteria</taxon>
        <taxon>Hyphomicrobiales</taxon>
        <taxon>Tepidamorphaceae</taxon>
        <taxon>Microbaculum</taxon>
    </lineage>
</organism>
<dbReference type="InterPro" id="IPR018666">
    <property type="entry name" value="DUF2125"/>
</dbReference>
<dbReference type="Pfam" id="PF09898">
    <property type="entry name" value="DUF2125"/>
    <property type="match status" value="1"/>
</dbReference>
<protein>
    <submittedName>
        <fullName evidence="3">DUF2125 domain-containing protein</fullName>
    </submittedName>
</protein>
<sequence length="364" mass="37568">MTEPDSAPTPSDSTGSGKLGRPPRFVVLVALAVVAVAAGWSAVWYFGTQKADAMITAWLADEAARGRTYACGERSVGGYPFRVEVRCTEPSVDIADAKPHVRASASGFRAVAQVWNLTHVIYEIDGPVRIEGGNKRRPAFAVDTDWDLLQGSLRAPGGQIARGDLAITGFTAMPDPAVGGPGGGATVTASRVGIHGRKADTAPDAHDVDIAVDTIDLVVTPDGMGPSDAVDLSFVGRLGALPYPPPRDPEAFLAAWRANGGSVEVGKLSATQGETELRAEGTLTPDGAGRPEGSVTIKLAGPDLTTPGSAGAFGGLAPVMALALRLAGRPDDIEGRTAVSGTIEMRDGKVFLGPMPIAELPKIF</sequence>
<feature type="region of interest" description="Disordered" evidence="1">
    <location>
        <begin position="272"/>
        <end position="293"/>
    </location>
</feature>
<comment type="caution">
    <text evidence="3">The sequence shown here is derived from an EMBL/GenBank/DDBJ whole genome shotgun (WGS) entry which is preliminary data.</text>
</comment>
<evidence type="ECO:0000256" key="2">
    <source>
        <dbReference type="SAM" id="Phobius"/>
    </source>
</evidence>
<keyword evidence="4" id="KW-1185">Reference proteome</keyword>
<keyword evidence="2" id="KW-0472">Membrane</keyword>
<dbReference type="Proteomes" id="UP001320898">
    <property type="component" value="Unassembled WGS sequence"/>
</dbReference>
<keyword evidence="2" id="KW-1133">Transmembrane helix</keyword>
<evidence type="ECO:0000256" key="1">
    <source>
        <dbReference type="SAM" id="MobiDB-lite"/>
    </source>
</evidence>
<dbReference type="AlphaFoldDB" id="A0AAW5QZD1"/>
<reference evidence="3 4" key="1">
    <citation type="submission" date="2022-04" db="EMBL/GenBank/DDBJ databases">
        <authorList>
            <person name="Ye Y.-Q."/>
            <person name="Du Z.-J."/>
        </authorList>
    </citation>
    <scope>NUCLEOTIDE SEQUENCE [LARGE SCALE GENOMIC DNA]</scope>
    <source>
        <strain evidence="3 4">A6E488</strain>
    </source>
</reference>
<evidence type="ECO:0000313" key="3">
    <source>
        <dbReference type="EMBL" id="MCT8972385.1"/>
    </source>
</evidence>
<feature type="transmembrane region" description="Helical" evidence="2">
    <location>
        <begin position="25"/>
        <end position="46"/>
    </location>
</feature>
<proteinExistence type="predicted"/>
<accession>A0AAW5QZD1</accession>
<keyword evidence="2" id="KW-0812">Transmembrane</keyword>
<evidence type="ECO:0000313" key="4">
    <source>
        <dbReference type="Proteomes" id="UP001320898"/>
    </source>
</evidence>
<dbReference type="RefSeq" id="WP_261615947.1">
    <property type="nucleotide sequence ID" value="NZ_JALIDZ010000004.1"/>
</dbReference>
<gene>
    <name evidence="3" type="ORF">MUB46_11005</name>
</gene>
<dbReference type="EMBL" id="JALIDZ010000004">
    <property type="protein sequence ID" value="MCT8972385.1"/>
    <property type="molecule type" value="Genomic_DNA"/>
</dbReference>
<name>A0AAW5QZD1_9HYPH</name>